<accession>A0A061B5D5</accession>
<evidence type="ECO:0000256" key="4">
    <source>
        <dbReference type="ARBA" id="ARBA00012179"/>
    </source>
</evidence>
<dbReference type="GO" id="GO:0033204">
    <property type="term" value="F:ribonuclease P RNA binding"/>
    <property type="evidence" value="ECO:0007669"/>
    <property type="project" value="TreeGrafter"/>
</dbReference>
<evidence type="ECO:0000256" key="5">
    <source>
        <dbReference type="ARBA" id="ARBA00022694"/>
    </source>
</evidence>
<dbReference type="EMBL" id="LK052900">
    <property type="protein sequence ID" value="CDR44693.1"/>
    <property type="molecule type" value="Genomic_DNA"/>
</dbReference>
<dbReference type="PANTHER" id="PTHR15441">
    <property type="entry name" value="RIBONUCLEASE P PROTEIN SUBUNIT P14"/>
    <property type="match status" value="1"/>
</dbReference>
<organism evidence="10">
    <name type="scientific">Cyberlindnera fabianii</name>
    <name type="common">Yeast</name>
    <name type="synonym">Hansenula fabianii</name>
    <dbReference type="NCBI Taxonomy" id="36022"/>
    <lineage>
        <taxon>Eukaryota</taxon>
        <taxon>Fungi</taxon>
        <taxon>Dikarya</taxon>
        <taxon>Ascomycota</taxon>
        <taxon>Saccharomycotina</taxon>
        <taxon>Saccharomycetes</taxon>
        <taxon>Phaffomycetales</taxon>
        <taxon>Phaffomycetaceae</taxon>
        <taxon>Cyberlindnera</taxon>
    </lineage>
</organism>
<dbReference type="GO" id="GO:0030681">
    <property type="term" value="C:multimeric ribonuclease P complex"/>
    <property type="evidence" value="ECO:0007669"/>
    <property type="project" value="TreeGrafter"/>
</dbReference>
<name>A0A061B5D5_CYBFA</name>
<evidence type="ECO:0000256" key="9">
    <source>
        <dbReference type="ARBA" id="ARBA00055200"/>
    </source>
</evidence>
<keyword evidence="5" id="KW-0819">tRNA processing</keyword>
<dbReference type="OrthoDB" id="24745at2759"/>
<dbReference type="GO" id="GO:0000460">
    <property type="term" value="P:maturation of 5.8S rRNA"/>
    <property type="evidence" value="ECO:0007669"/>
    <property type="project" value="UniProtKB-ARBA"/>
</dbReference>
<dbReference type="EC" id="3.1.26.5" evidence="4"/>
<protein>
    <recommendedName>
        <fullName evidence="8">Ribonuclease P/MRP protein subunit POP5</fullName>
        <ecNumber evidence="4">3.1.26.5</ecNumber>
    </recommendedName>
</protein>
<evidence type="ECO:0000256" key="2">
    <source>
        <dbReference type="ARBA" id="ARBA00004123"/>
    </source>
</evidence>
<proteinExistence type="inferred from homology"/>
<dbReference type="Gene3D" id="3.30.70.3250">
    <property type="entry name" value="Ribonuclease P, Pop5 subunit"/>
    <property type="match status" value="1"/>
</dbReference>
<keyword evidence="7" id="KW-0539">Nucleus</keyword>
<dbReference type="PANTHER" id="PTHR15441:SF2">
    <property type="entry name" value="RIBONUCLEASE P_MRP PROTEIN SUBUNIT POP5"/>
    <property type="match status" value="1"/>
</dbReference>
<dbReference type="GO" id="GO:0005730">
    <property type="term" value="C:nucleolus"/>
    <property type="evidence" value="ECO:0007669"/>
    <property type="project" value="TreeGrafter"/>
</dbReference>
<dbReference type="InterPro" id="IPR002759">
    <property type="entry name" value="Pop5/Rpp14/Rnp2-like"/>
</dbReference>
<dbReference type="Pfam" id="PF01900">
    <property type="entry name" value="RNase_P_Rpp14"/>
    <property type="match status" value="1"/>
</dbReference>
<comment type="subcellular location">
    <subcellularLocation>
        <location evidence="2">Nucleus</location>
    </subcellularLocation>
</comment>
<dbReference type="InterPro" id="IPR038085">
    <property type="entry name" value="Rnp2-like_sf"/>
</dbReference>
<dbReference type="GO" id="GO:0000172">
    <property type="term" value="C:ribonuclease MRP complex"/>
    <property type="evidence" value="ECO:0007669"/>
    <property type="project" value="UniProtKB-ARBA"/>
</dbReference>
<dbReference type="FunFam" id="3.30.70.3250:FF:000004">
    <property type="entry name" value="Ribonuclease P/MRP protein subunit POP5"/>
    <property type="match status" value="1"/>
</dbReference>
<dbReference type="GO" id="GO:0001682">
    <property type="term" value="P:tRNA 5'-leader removal"/>
    <property type="evidence" value="ECO:0007669"/>
    <property type="project" value="InterPro"/>
</dbReference>
<sequence length="162" mass="18559">MVRLKARYILFDILYPPTTKPLERYSERDTLLALHSTSPGLSSRTIADIVRKQIQIYFGDHGAGVVGLSLMVKYFSPKTSTGIIRCSRDHYQLVCAALTMINSIGSKDVIVRVVRVSGTIKKCEQAAVERNRDLMRLMEKQYDDEEEKEIMNIEEDEEDRDD</sequence>
<comment type="function">
    <text evidence="9">Component of ribonuclease P, a protein complex that generates mature tRNA molecules by cleaving their 5'-ends. Also a component of RNase MRP, which cleaves pre-rRNA sequences.</text>
</comment>
<dbReference type="SUPFAM" id="SSF160350">
    <property type="entry name" value="Rnp2-like"/>
    <property type="match status" value="1"/>
</dbReference>
<dbReference type="GO" id="GO:0004526">
    <property type="term" value="F:ribonuclease P activity"/>
    <property type="evidence" value="ECO:0007669"/>
    <property type="project" value="UniProtKB-EC"/>
</dbReference>
<comment type="similarity">
    <text evidence="3">Belongs to the eukaryotic/archaeal RNase P protein component 2 family.</text>
</comment>
<keyword evidence="6" id="KW-0378">Hydrolase</keyword>
<evidence type="ECO:0000256" key="6">
    <source>
        <dbReference type="ARBA" id="ARBA00022801"/>
    </source>
</evidence>
<evidence type="ECO:0000256" key="1">
    <source>
        <dbReference type="ARBA" id="ARBA00000928"/>
    </source>
</evidence>
<dbReference type="HAMAP" id="MF_00755">
    <property type="entry name" value="RNase_P_2"/>
    <property type="match status" value="1"/>
</dbReference>
<reference evidence="10" key="1">
    <citation type="journal article" date="2014" name="Genome Announc.">
        <title>Genome sequence of the yeast Cyberlindnera fabianii (Hansenula fabianii).</title>
        <authorList>
            <person name="Freel K.C."/>
            <person name="Sarilar V."/>
            <person name="Neuveglise C."/>
            <person name="Devillers H."/>
            <person name="Friedrich A."/>
            <person name="Schacherer J."/>
        </authorList>
    </citation>
    <scope>NUCLEOTIDE SEQUENCE</scope>
    <source>
        <strain evidence="10">YJS4271</strain>
    </source>
</reference>
<evidence type="ECO:0000313" key="10">
    <source>
        <dbReference type="EMBL" id="CDR44693.1"/>
    </source>
</evidence>
<evidence type="ECO:0000256" key="8">
    <source>
        <dbReference type="ARBA" id="ARBA00044198"/>
    </source>
</evidence>
<dbReference type="PhylomeDB" id="A0A061B5D5"/>
<evidence type="ECO:0000256" key="7">
    <source>
        <dbReference type="ARBA" id="ARBA00023242"/>
    </source>
</evidence>
<gene>
    <name evidence="10" type="ORF">CYFA0S_15e01574g</name>
</gene>
<comment type="catalytic activity">
    <reaction evidence="1">
        <text>Endonucleolytic cleavage of RNA, removing 5'-extranucleotides from tRNA precursor.</text>
        <dbReference type="EC" id="3.1.26.5"/>
    </reaction>
</comment>
<evidence type="ECO:0000256" key="3">
    <source>
        <dbReference type="ARBA" id="ARBA00010800"/>
    </source>
</evidence>
<dbReference type="AlphaFoldDB" id="A0A061B5D5"/>